<feature type="region of interest" description="Disordered" evidence="1">
    <location>
        <begin position="1"/>
        <end position="28"/>
    </location>
</feature>
<evidence type="ECO:0000256" key="1">
    <source>
        <dbReference type="SAM" id="MobiDB-lite"/>
    </source>
</evidence>
<accession>A0A1D2A9Q0</accession>
<feature type="compositionally biased region" description="Low complexity" evidence="1">
    <location>
        <begin position="42"/>
        <end position="51"/>
    </location>
</feature>
<feature type="region of interest" description="Disordered" evidence="1">
    <location>
        <begin position="42"/>
        <end position="70"/>
    </location>
</feature>
<dbReference type="EMBL" id="GDKF01002718">
    <property type="protein sequence ID" value="JAT75904.1"/>
    <property type="molecule type" value="Transcribed_RNA"/>
</dbReference>
<sequence length="298" mass="30464">RFTSCFKMATSTPSSSSSSSSSSEDDAATAMFRSVAVSAETLSAAATASQEASKRRHARALQRAKGGGASIARACAATQNSDDGSDTEYDGMGITHKKVAALLHARLGRQLDEMMASPSSSPERPSPTPPTNDGAGEAAAAFALFTRIVPSKREASPPPPVRRPAPEWVEPDLAACAAVAVSAASLAAGATQRARSAVLGPTRWPDETGACMGQGKAHVRAVLARMKAGEKVACPHLAQRGVGGSGEATPARGAPPPPPPVSSKKESQKRRLKRAAQRAAKRLEGASSVPQAAPVPSA</sequence>
<feature type="region of interest" description="Disordered" evidence="1">
    <location>
        <begin position="239"/>
        <end position="298"/>
    </location>
</feature>
<feature type="compositionally biased region" description="Basic residues" evidence="1">
    <location>
        <begin position="267"/>
        <end position="280"/>
    </location>
</feature>
<organism evidence="2">
    <name type="scientific">Auxenochlorella protothecoides</name>
    <name type="common">Green microalga</name>
    <name type="synonym">Chlorella protothecoides</name>
    <dbReference type="NCBI Taxonomy" id="3075"/>
    <lineage>
        <taxon>Eukaryota</taxon>
        <taxon>Viridiplantae</taxon>
        <taxon>Chlorophyta</taxon>
        <taxon>core chlorophytes</taxon>
        <taxon>Trebouxiophyceae</taxon>
        <taxon>Chlorellales</taxon>
        <taxon>Chlorellaceae</taxon>
        <taxon>Auxenochlorella</taxon>
    </lineage>
</organism>
<feature type="compositionally biased region" description="Polar residues" evidence="1">
    <location>
        <begin position="1"/>
        <end position="13"/>
    </location>
</feature>
<reference evidence="2" key="1">
    <citation type="submission" date="2015-08" db="EMBL/GenBank/DDBJ databases">
        <authorList>
            <person name="Babu N.S."/>
            <person name="Beckwith C.J."/>
            <person name="Beseler K.G."/>
            <person name="Brison A."/>
            <person name="Carone J.V."/>
            <person name="Caskin T.P."/>
            <person name="Diamond M."/>
            <person name="Durham M.E."/>
            <person name="Foxe J.M."/>
            <person name="Go M."/>
            <person name="Henderson B.A."/>
            <person name="Jones I.B."/>
            <person name="McGettigan J.A."/>
            <person name="Micheletti S.J."/>
            <person name="Nasrallah M.E."/>
            <person name="Ortiz D."/>
            <person name="Piller C.R."/>
            <person name="Privatt S.R."/>
            <person name="Schneider S.L."/>
            <person name="Sharp S."/>
            <person name="Smith T.C."/>
            <person name="Stanton J.D."/>
            <person name="Ullery H.E."/>
            <person name="Wilson R.J."/>
            <person name="Serrano M.G."/>
            <person name="Buck G."/>
            <person name="Lee V."/>
            <person name="Wang Y."/>
            <person name="Carvalho R."/>
            <person name="Voegtly L."/>
            <person name="Shi R."/>
            <person name="Duckworth R."/>
            <person name="Johnson A."/>
            <person name="Loviza R."/>
            <person name="Walstead R."/>
            <person name="Shah Z."/>
            <person name="Kiflezghi M."/>
            <person name="Wade K."/>
            <person name="Ball S.L."/>
            <person name="Bradley K.W."/>
            <person name="Asai D.J."/>
            <person name="Bowman C.A."/>
            <person name="Russell D.A."/>
            <person name="Pope W.H."/>
            <person name="Jacobs-Sera D."/>
            <person name="Hendrix R.W."/>
            <person name="Hatfull G.F."/>
        </authorList>
    </citation>
    <scope>NUCLEOTIDE SEQUENCE</scope>
</reference>
<feature type="non-terminal residue" evidence="2">
    <location>
        <position position="1"/>
    </location>
</feature>
<proteinExistence type="predicted"/>
<gene>
    <name evidence="2" type="ORF">g.13942</name>
</gene>
<protein>
    <submittedName>
        <fullName evidence="2">Uncharacterized protein</fullName>
    </submittedName>
</protein>
<evidence type="ECO:0000313" key="2">
    <source>
        <dbReference type="EMBL" id="JAT75904.1"/>
    </source>
</evidence>
<dbReference type="AlphaFoldDB" id="A0A1D2A9Q0"/>
<feature type="region of interest" description="Disordered" evidence="1">
    <location>
        <begin position="114"/>
        <end position="135"/>
    </location>
</feature>
<name>A0A1D2A9Q0_AUXPR</name>